<reference evidence="1" key="1">
    <citation type="submission" date="2020-10" db="EMBL/GenBank/DDBJ databases">
        <authorList>
            <person name="Gilroy R."/>
        </authorList>
    </citation>
    <scope>NUCLEOTIDE SEQUENCE</scope>
    <source>
        <strain evidence="1">11300</strain>
    </source>
</reference>
<proteinExistence type="predicted"/>
<accession>A0A9D1I7I4</accession>
<gene>
    <name evidence="1" type="ORF">IAD16_08380</name>
</gene>
<dbReference type="InterPro" id="IPR007253">
    <property type="entry name" value="Cell_wall-bd_2"/>
</dbReference>
<dbReference type="EMBL" id="DVMO01000128">
    <property type="protein sequence ID" value="HIU28380.1"/>
    <property type="molecule type" value="Genomic_DNA"/>
</dbReference>
<dbReference type="Pfam" id="PF04122">
    <property type="entry name" value="CW_binding_2"/>
    <property type="match status" value="3"/>
</dbReference>
<name>A0A9D1I7I4_9FIRM</name>
<comment type="caution">
    <text evidence="1">The sequence shown here is derived from an EMBL/GenBank/DDBJ whole genome shotgun (WGS) entry which is preliminary data.</text>
</comment>
<dbReference type="Proteomes" id="UP000824091">
    <property type="component" value="Unassembled WGS sequence"/>
</dbReference>
<evidence type="ECO:0000313" key="2">
    <source>
        <dbReference type="Proteomes" id="UP000824091"/>
    </source>
</evidence>
<sequence>MYSQEFKYQNTILLPVGLPFDGMEVREVGETGELYTVAEYRARLQAAVEDAAEPDVPQLDPDIYRRIAGDNRYETAVKVADQIKILCGAQDFSTIIIAYGDNYADALSGGYLAKVKDAPILLTNSHNESYVTDYVSRNLREGGTVYLLGGTGVISQQLENELKSECNVIRLGGANRYETNMAILKEAGAEGGELLVCSASDFADSLSASAVGKPILLVGKTITEDQAEFIRTSGVSRCYMIGGDSAVSGDVETAIGRIVGSTERVGGDNRYETSQNIALKFFPGAHDSIVLASGDNFPDGLVGGPLGLNARGPLLLVNGRNTDLASGYAAGAGATTCFILGGEKVISSSTVQKIM</sequence>
<dbReference type="PANTHER" id="PTHR30032:SF8">
    <property type="entry name" value="GERMINATION-SPECIFIC N-ACETYLMURAMOYL-L-ALANINE AMIDASE"/>
    <property type="match status" value="1"/>
</dbReference>
<protein>
    <submittedName>
        <fullName evidence="1">Cell wall-binding repeat-containing protein</fullName>
    </submittedName>
</protein>
<reference evidence="1" key="2">
    <citation type="journal article" date="2021" name="PeerJ">
        <title>Extensive microbial diversity within the chicken gut microbiome revealed by metagenomics and culture.</title>
        <authorList>
            <person name="Gilroy R."/>
            <person name="Ravi A."/>
            <person name="Getino M."/>
            <person name="Pursley I."/>
            <person name="Horton D.L."/>
            <person name="Alikhan N.F."/>
            <person name="Baker D."/>
            <person name="Gharbi K."/>
            <person name="Hall N."/>
            <person name="Watson M."/>
            <person name="Adriaenssens E.M."/>
            <person name="Foster-Nyarko E."/>
            <person name="Jarju S."/>
            <person name="Secka A."/>
            <person name="Antonio M."/>
            <person name="Oren A."/>
            <person name="Chaudhuri R.R."/>
            <person name="La Ragione R."/>
            <person name="Hildebrand F."/>
            <person name="Pallen M.J."/>
        </authorList>
    </citation>
    <scope>NUCLEOTIDE SEQUENCE</scope>
    <source>
        <strain evidence="1">11300</strain>
    </source>
</reference>
<dbReference type="InterPro" id="IPR051922">
    <property type="entry name" value="Bact_Sporulation_Assoc"/>
</dbReference>
<evidence type="ECO:0000313" key="1">
    <source>
        <dbReference type="EMBL" id="HIU28380.1"/>
    </source>
</evidence>
<dbReference type="PANTHER" id="PTHR30032">
    <property type="entry name" value="N-ACETYLMURAMOYL-L-ALANINE AMIDASE-RELATED"/>
    <property type="match status" value="1"/>
</dbReference>
<organism evidence="1 2">
    <name type="scientific">Candidatus Fimisoma avicola</name>
    <dbReference type="NCBI Taxonomy" id="2840826"/>
    <lineage>
        <taxon>Bacteria</taxon>
        <taxon>Bacillati</taxon>
        <taxon>Bacillota</taxon>
        <taxon>Clostridia</taxon>
        <taxon>Eubacteriales</taxon>
        <taxon>Candidatus Fimisoma</taxon>
    </lineage>
</organism>
<dbReference type="Gene3D" id="3.40.50.12090">
    <property type="match status" value="2"/>
</dbReference>
<dbReference type="AlphaFoldDB" id="A0A9D1I7I4"/>